<organism evidence="1 2">
    <name type="scientific">Rhodococcus opacus RKJ300 = JCM 13270</name>
    <dbReference type="NCBI Taxonomy" id="1165867"/>
    <lineage>
        <taxon>Bacteria</taxon>
        <taxon>Bacillati</taxon>
        <taxon>Actinomycetota</taxon>
        <taxon>Actinomycetes</taxon>
        <taxon>Mycobacteriales</taxon>
        <taxon>Nocardiaceae</taxon>
        <taxon>Rhodococcus</taxon>
    </lineage>
</organism>
<comment type="caution">
    <text evidence="1">The sequence shown here is derived from an EMBL/GenBank/DDBJ whole genome shotgun (WGS) entry which is preliminary data.</text>
</comment>
<evidence type="ECO:0000313" key="2">
    <source>
        <dbReference type="Proteomes" id="UP000006447"/>
    </source>
</evidence>
<gene>
    <name evidence="1" type="ORF">W59_08329</name>
</gene>
<sequence>MTGYGFKLFKLELRKRDGRTSKEWRWTPERAEGAPSSEEFFLDTVEKLLAGHLHAPERGLPLGPDARPLSPREQKQRPVFQVEDVTRQGQHCILVHLRYGRHKDEDKGLPASEGITGEVDLTEIAPTRSYRVGIIAPSSGKTGLLVVESIAGACPSRYFIKWFRRWMLDSVTDAAGKTSDEWYKLAAYPSMDPDLLQKYVRQASADKVVLVQRSSGPSRLRRDERFRIEAAVYGNQSQAVMDLVSQAIASETGEEDADSAYADELADILGADLSELELDDGWVVIETASGKQSISPSRVPEIFVYPIDNAQPTDKLFRAETKREILRLHRSLGATVDLSGW</sequence>
<name>I0WUZ0_RHOOP</name>
<accession>I0WUZ0</accession>
<dbReference type="AlphaFoldDB" id="I0WUZ0"/>
<dbReference type="Proteomes" id="UP000006447">
    <property type="component" value="Unassembled WGS sequence"/>
</dbReference>
<protein>
    <submittedName>
        <fullName evidence="1">Uncharacterized protein</fullName>
    </submittedName>
</protein>
<proteinExistence type="predicted"/>
<dbReference type="RefSeq" id="WP_007296798.1">
    <property type="nucleotide sequence ID" value="NZ_AJJH01000039.1"/>
</dbReference>
<dbReference type="EMBL" id="AJJH01000039">
    <property type="protein sequence ID" value="EID80206.1"/>
    <property type="molecule type" value="Genomic_DNA"/>
</dbReference>
<evidence type="ECO:0000313" key="1">
    <source>
        <dbReference type="EMBL" id="EID80206.1"/>
    </source>
</evidence>
<reference evidence="1 2" key="1">
    <citation type="journal article" date="2012" name="J. Bacteriol.">
        <title>Draft genome sequence of the nitrophenol-degrading actinomycete Rhodococcus imtechensis RKJ300.</title>
        <authorList>
            <person name="Vikram S."/>
            <person name="Kumar S."/>
            <person name="Subramanian S."/>
            <person name="Raghava G.P."/>
        </authorList>
    </citation>
    <scope>NUCLEOTIDE SEQUENCE [LARGE SCALE GENOMIC DNA]</scope>
    <source>
        <strain evidence="1 2">RKJ300</strain>
    </source>
</reference>
<dbReference type="PATRIC" id="fig|1165867.3.peg.1682"/>